<comment type="caution">
    <text evidence="1">The sequence shown here is derived from an EMBL/GenBank/DDBJ whole genome shotgun (WGS) entry which is preliminary data.</text>
</comment>
<dbReference type="AlphaFoldDB" id="A0AAV5MH14"/>
<sequence length="135" mass="15187">MVTSSHPLHFGLGPNLSYTRDARQSSELRAYCTSAAELKAYRTSAAEFRAYRTSVAELRVYHTSATELRAYRTLVAELRVYRTSAICCKYMAATIDTPPSDHLSLPEHPFSRDLLRQNVTCAFNAVAPLRHVTFT</sequence>
<dbReference type="EMBL" id="BPVZ01000257">
    <property type="protein sequence ID" value="GKV48464.1"/>
    <property type="molecule type" value="Genomic_DNA"/>
</dbReference>
<organism evidence="1 2">
    <name type="scientific">Rubroshorea leprosula</name>
    <dbReference type="NCBI Taxonomy" id="152421"/>
    <lineage>
        <taxon>Eukaryota</taxon>
        <taxon>Viridiplantae</taxon>
        <taxon>Streptophyta</taxon>
        <taxon>Embryophyta</taxon>
        <taxon>Tracheophyta</taxon>
        <taxon>Spermatophyta</taxon>
        <taxon>Magnoliopsida</taxon>
        <taxon>eudicotyledons</taxon>
        <taxon>Gunneridae</taxon>
        <taxon>Pentapetalae</taxon>
        <taxon>rosids</taxon>
        <taxon>malvids</taxon>
        <taxon>Malvales</taxon>
        <taxon>Dipterocarpaceae</taxon>
        <taxon>Rubroshorea</taxon>
    </lineage>
</organism>
<accession>A0AAV5MH14</accession>
<evidence type="ECO:0000313" key="1">
    <source>
        <dbReference type="EMBL" id="GKV48464.1"/>
    </source>
</evidence>
<reference evidence="1 2" key="1">
    <citation type="journal article" date="2021" name="Commun. Biol.">
        <title>The genome of Shorea leprosula (Dipterocarpaceae) highlights the ecological relevance of drought in aseasonal tropical rainforests.</title>
        <authorList>
            <person name="Ng K.K.S."/>
            <person name="Kobayashi M.J."/>
            <person name="Fawcett J.A."/>
            <person name="Hatakeyama M."/>
            <person name="Paape T."/>
            <person name="Ng C.H."/>
            <person name="Ang C.C."/>
            <person name="Tnah L.H."/>
            <person name="Lee C.T."/>
            <person name="Nishiyama T."/>
            <person name="Sese J."/>
            <person name="O'Brien M.J."/>
            <person name="Copetti D."/>
            <person name="Mohd Noor M.I."/>
            <person name="Ong R.C."/>
            <person name="Putra M."/>
            <person name="Sireger I.Z."/>
            <person name="Indrioko S."/>
            <person name="Kosugi Y."/>
            <person name="Izuno A."/>
            <person name="Isagi Y."/>
            <person name="Lee S.L."/>
            <person name="Shimizu K.K."/>
        </authorList>
    </citation>
    <scope>NUCLEOTIDE SEQUENCE [LARGE SCALE GENOMIC DNA]</scope>
    <source>
        <strain evidence="1">214</strain>
    </source>
</reference>
<name>A0AAV5MH14_9ROSI</name>
<gene>
    <name evidence="1" type="ORF">SLEP1_g55277</name>
</gene>
<proteinExistence type="predicted"/>
<protein>
    <submittedName>
        <fullName evidence="1">Uncharacterized protein</fullName>
    </submittedName>
</protein>
<evidence type="ECO:0000313" key="2">
    <source>
        <dbReference type="Proteomes" id="UP001054252"/>
    </source>
</evidence>
<dbReference type="Proteomes" id="UP001054252">
    <property type="component" value="Unassembled WGS sequence"/>
</dbReference>
<keyword evidence="2" id="KW-1185">Reference proteome</keyword>